<dbReference type="PANTHER" id="PTHR11069:SF23">
    <property type="entry name" value="LYSOSOMAL ACID GLUCOSYLCERAMIDASE"/>
    <property type="match status" value="1"/>
</dbReference>
<feature type="domain" description="Glycosyl hydrolase family 30 TIM-barrel" evidence="25">
    <location>
        <begin position="607"/>
        <end position="640"/>
    </location>
</feature>
<comment type="catalytic activity">
    <reaction evidence="1">
        <text>a beta-D-glucosyl-(1&lt;-&gt;1')-N-acylsphing-4-enine + H2O = an N-acylsphing-4-enine + D-glucose</text>
        <dbReference type="Rhea" id="RHEA:13269"/>
        <dbReference type="ChEBI" id="CHEBI:4167"/>
        <dbReference type="ChEBI" id="CHEBI:15377"/>
        <dbReference type="ChEBI" id="CHEBI:22801"/>
        <dbReference type="ChEBI" id="CHEBI:52639"/>
        <dbReference type="EC" id="3.2.1.45"/>
    </reaction>
    <physiologicalReaction direction="left-to-right" evidence="1">
        <dbReference type="Rhea" id="RHEA:13270"/>
    </physiologicalReaction>
</comment>
<feature type="domain" description="Glycosyl hydrolase family 30 beta sandwich" evidence="26">
    <location>
        <begin position="460"/>
        <end position="497"/>
    </location>
</feature>
<dbReference type="GO" id="GO:0032006">
    <property type="term" value="P:regulation of TOR signaling"/>
    <property type="evidence" value="ECO:0007669"/>
    <property type="project" value="UniProtKB-ARBA"/>
</dbReference>
<comment type="catalytic activity">
    <reaction evidence="20">
        <text>beta-D-glucosyl-(1&lt;-&gt;1')-N-(15Z-tetracosenoyl)-sphing-4-enine + cholesterol = N-(15Z-tetracosenoyl)-sphing-4-enine + cholesteryl 3-beta-D-glucoside</text>
        <dbReference type="Rhea" id="RHEA:70315"/>
        <dbReference type="ChEBI" id="CHEBI:16113"/>
        <dbReference type="ChEBI" id="CHEBI:17495"/>
        <dbReference type="ChEBI" id="CHEBI:74450"/>
        <dbReference type="ChEBI" id="CHEBI:76302"/>
    </reaction>
    <physiologicalReaction direction="left-to-right" evidence="20">
        <dbReference type="Rhea" id="RHEA:70316"/>
    </physiologicalReaction>
    <physiologicalReaction direction="right-to-left" evidence="20">
        <dbReference type="Rhea" id="RHEA:70317"/>
    </physiologicalReaction>
</comment>
<comment type="pathway">
    <text evidence="5">Lipid metabolism.</text>
</comment>
<dbReference type="eggNOG" id="KOG2566">
    <property type="taxonomic scope" value="Eukaryota"/>
</dbReference>
<keyword evidence="10 23" id="KW-0443">Lipid metabolism</keyword>
<keyword evidence="23" id="KW-0326">Glycosidase</keyword>
<sequence length="644" mass="71865">MALREGKLSTYLFFVYLAFMFSHLALDVHGANECVEKPFPGQSFVCVCNSTYCDGIEPNTRVQLPQFNLYRTSKAKERFSKKILTFTKTVPQTKNIWVVNRNVSYQKIKGFGGAFTDAATINIMSLSKLTQDKLIAAYFSPKEGIEYTIGRVPMAGCDFSTREYTYADTPQDFQMDKFALTEEDLEYKIPVIKRALSMSSRNISLFGSPWSAPAWMKTDDSLTGKGTLIGQAGDKYHRAWALYFAKFLEEYKKQGLEFWGLTAQNEPADGMITKFSFNCMGWTAESQRDWIAADLGPTLEERGHGDVSLMMLDDNRIWLPAWADTVLQNATAAKYVKGVGVHWYLNSLVPPLTLSATHERHPDYFILATEACSGSFPWGRHVLLGSWDRGEDYTHDIIQNLKNWVVGWVDWNLALNGTGGPNWANNFVDAPIIVNSGKDEFYKQPMYYHLGHFSKFIPAGSFRIDVKPESSNPGNLDVVAFLTLEKSVVAVIFNRVSSMMVGSGRVLVLCAAVAVCLVQHLQPATAERKPCIAKDFQHGGFVCVCNATYCDTMEPNTKLPKGQAAMYVSTPSGKRFEKIVLNFTAKSNDSGDYDVWTVMKNITYQKIKGFGGAFTDAATMNILSLSEGAQKNLISAYFSPTEGV</sequence>
<evidence type="ECO:0000256" key="17">
    <source>
        <dbReference type="ARBA" id="ARBA00048182"/>
    </source>
</evidence>
<dbReference type="GO" id="GO:0006680">
    <property type="term" value="P:glucosylceramide catabolic process"/>
    <property type="evidence" value="ECO:0007669"/>
    <property type="project" value="UniProtKB-ARBA"/>
</dbReference>
<comment type="catalytic activity">
    <reaction evidence="19">
        <text>a beta-D-xylosyl-(1&lt;-&gt;1')-N-acylsphing-4-enine + cholesterol = cholesteryl 3-beta-D-xyloside + an N-acylsphing-4-enine</text>
        <dbReference type="Rhea" id="RHEA:70239"/>
        <dbReference type="ChEBI" id="CHEBI:16113"/>
        <dbReference type="ChEBI" id="CHEBI:52639"/>
        <dbReference type="ChEBI" id="CHEBI:189067"/>
        <dbReference type="ChEBI" id="CHEBI:189068"/>
    </reaction>
    <physiologicalReaction direction="left-to-right" evidence="19">
        <dbReference type="Rhea" id="RHEA:70240"/>
    </physiologicalReaction>
</comment>
<evidence type="ECO:0000256" key="5">
    <source>
        <dbReference type="ARBA" id="ARBA00005189"/>
    </source>
</evidence>
<comment type="catalytic activity">
    <reaction evidence="16">
        <text>beta-D-glucosyl-(1&lt;-&gt;1)-N-octadecanoylsphing-4-enine + cholesterol = cholesteryl 3-beta-D-glucoside + N-octadecanoylsphing-4-enine</text>
        <dbReference type="Rhea" id="RHEA:70311"/>
        <dbReference type="ChEBI" id="CHEBI:16113"/>
        <dbReference type="ChEBI" id="CHEBI:17495"/>
        <dbReference type="ChEBI" id="CHEBI:72961"/>
        <dbReference type="ChEBI" id="CHEBI:84719"/>
    </reaction>
    <physiologicalReaction direction="left-to-right" evidence="16">
        <dbReference type="Rhea" id="RHEA:70312"/>
    </physiologicalReaction>
    <physiologicalReaction direction="right-to-left" evidence="16">
        <dbReference type="Rhea" id="RHEA:70313"/>
    </physiologicalReaction>
</comment>
<dbReference type="AlphaFoldDB" id="C3YQ03"/>
<accession>C3YQ03</accession>
<dbReference type="SUPFAM" id="SSF51445">
    <property type="entry name" value="(Trans)glycosidases"/>
    <property type="match status" value="1"/>
</dbReference>
<comment type="catalytic activity">
    <reaction evidence="14">
        <text>1-(beta-D-galactosyl)-N-dodecanoylsphing-4-enine + cholesterol = cholesteryl 3-beta-D-galactoside + N-dodecanoylsphing-4-enine</text>
        <dbReference type="Rhea" id="RHEA:70255"/>
        <dbReference type="ChEBI" id="CHEBI:16113"/>
        <dbReference type="ChEBI" id="CHEBI:72956"/>
        <dbReference type="ChEBI" id="CHEBI:73432"/>
        <dbReference type="ChEBI" id="CHEBI:189066"/>
    </reaction>
    <physiologicalReaction direction="left-to-right" evidence="14">
        <dbReference type="Rhea" id="RHEA:70256"/>
    </physiologicalReaction>
    <physiologicalReaction direction="right-to-left" evidence="14">
        <dbReference type="Rhea" id="RHEA:70257"/>
    </physiologicalReaction>
</comment>
<dbReference type="GO" id="GO:0005765">
    <property type="term" value="C:lysosomal membrane"/>
    <property type="evidence" value="ECO:0007669"/>
    <property type="project" value="UniProtKB-SubCell"/>
</dbReference>
<feature type="chain" id="PRO_5002933921" description="Glucosylceramidase" evidence="24">
    <location>
        <begin position="31"/>
        <end position="644"/>
    </location>
</feature>
<evidence type="ECO:0000256" key="14">
    <source>
        <dbReference type="ARBA" id="ARBA00033703"/>
    </source>
</evidence>
<dbReference type="SUPFAM" id="SSF51011">
    <property type="entry name" value="Glycosyl hydrolase domain"/>
    <property type="match status" value="2"/>
</dbReference>
<dbReference type="EC" id="3.2.1.45" evidence="23"/>
<reference evidence="27" key="1">
    <citation type="journal article" date="2008" name="Nature">
        <title>The amphioxus genome and the evolution of the chordate karyotype.</title>
        <authorList>
            <consortium name="US DOE Joint Genome Institute (JGI-PGF)"/>
            <person name="Putnam N.H."/>
            <person name="Butts T."/>
            <person name="Ferrier D.E.K."/>
            <person name="Furlong R.F."/>
            <person name="Hellsten U."/>
            <person name="Kawashima T."/>
            <person name="Robinson-Rechavi M."/>
            <person name="Shoguchi E."/>
            <person name="Terry A."/>
            <person name="Yu J.-K."/>
            <person name="Benito-Gutierrez E.L."/>
            <person name="Dubchak I."/>
            <person name="Garcia-Fernandez J."/>
            <person name="Gibson-Brown J.J."/>
            <person name="Grigoriev I.V."/>
            <person name="Horton A.C."/>
            <person name="de Jong P.J."/>
            <person name="Jurka J."/>
            <person name="Kapitonov V.V."/>
            <person name="Kohara Y."/>
            <person name="Kuroki Y."/>
            <person name="Lindquist E."/>
            <person name="Lucas S."/>
            <person name="Osoegawa K."/>
            <person name="Pennacchio L.A."/>
            <person name="Salamov A.A."/>
            <person name="Satou Y."/>
            <person name="Sauka-Spengler T."/>
            <person name="Schmutz J."/>
            <person name="Shin-I T."/>
            <person name="Toyoda A."/>
            <person name="Bronner-Fraser M."/>
            <person name="Fujiyama A."/>
            <person name="Holland L.Z."/>
            <person name="Holland P.W.H."/>
            <person name="Satoh N."/>
            <person name="Rokhsar D.S."/>
        </authorList>
    </citation>
    <scope>NUCLEOTIDE SEQUENCE [LARGE SCALE GENOMIC DNA]</scope>
    <source>
        <strain evidence="27">S238N-H82</strain>
        <tissue evidence="27">Testes</tissue>
    </source>
</reference>
<evidence type="ECO:0000256" key="21">
    <source>
        <dbReference type="ARBA" id="ARBA00049379"/>
    </source>
</evidence>
<dbReference type="GO" id="GO:0005102">
    <property type="term" value="F:signaling receptor binding"/>
    <property type="evidence" value="ECO:0007669"/>
    <property type="project" value="UniProtKB-ARBA"/>
</dbReference>
<comment type="catalytic activity">
    <reaction evidence="21">
        <text>beta-D-glucosyl-N-octanoylsphing-4E-enine + cholesterol = N-octanoylsphing-4-enine + cholesteryl 3-beta-D-glucoside</text>
        <dbReference type="Rhea" id="RHEA:70303"/>
        <dbReference type="ChEBI" id="CHEBI:16113"/>
        <dbReference type="ChEBI" id="CHEBI:17495"/>
        <dbReference type="ChEBI" id="CHEBI:45815"/>
        <dbReference type="ChEBI" id="CHEBI:65222"/>
    </reaction>
    <physiologicalReaction direction="left-to-right" evidence="21">
        <dbReference type="Rhea" id="RHEA:70304"/>
    </physiologicalReaction>
    <physiologicalReaction direction="right-to-left" evidence="21">
        <dbReference type="Rhea" id="RHEA:70305"/>
    </physiologicalReaction>
</comment>
<comment type="catalytic activity">
    <reaction evidence="22">
        <text>beta-D-glucosyl-N-(9Z-octadecenoyl)-sphing-4E-enine + cholesterol = N-(9Z-octadecenoyl)-sphing-4-enine + cholesteryl 3-beta-D-glucoside</text>
        <dbReference type="Rhea" id="RHEA:58324"/>
        <dbReference type="ChEBI" id="CHEBI:16113"/>
        <dbReference type="ChEBI" id="CHEBI:17495"/>
        <dbReference type="ChEBI" id="CHEBI:77996"/>
        <dbReference type="ChEBI" id="CHEBI:139140"/>
    </reaction>
    <physiologicalReaction direction="left-to-right" evidence="22">
        <dbReference type="Rhea" id="RHEA:58325"/>
    </physiologicalReaction>
    <physiologicalReaction direction="right-to-left" evidence="22">
        <dbReference type="Rhea" id="RHEA:58326"/>
    </physiologicalReaction>
</comment>
<dbReference type="GO" id="GO:0016758">
    <property type="term" value="F:hexosyltransferase activity"/>
    <property type="evidence" value="ECO:0007669"/>
    <property type="project" value="UniProtKB-ARBA"/>
</dbReference>
<dbReference type="GO" id="GO:0007040">
    <property type="term" value="P:lysosome organization"/>
    <property type="evidence" value="ECO:0007669"/>
    <property type="project" value="UniProtKB-ARBA"/>
</dbReference>
<dbReference type="GO" id="GO:0051246">
    <property type="term" value="P:regulation of protein metabolic process"/>
    <property type="evidence" value="ECO:0007669"/>
    <property type="project" value="UniProtKB-ARBA"/>
</dbReference>
<dbReference type="STRING" id="7739.C3YQ03"/>
<evidence type="ECO:0000256" key="13">
    <source>
        <dbReference type="ARBA" id="ARBA00033698"/>
    </source>
</evidence>
<evidence type="ECO:0000256" key="18">
    <source>
        <dbReference type="ARBA" id="ARBA00048698"/>
    </source>
</evidence>
<protein>
    <recommendedName>
        <fullName evidence="23">Glucosylceramidase</fullName>
        <ecNumber evidence="23">3.2.1.45</ecNumber>
    </recommendedName>
</protein>
<dbReference type="PRINTS" id="PR00843">
    <property type="entry name" value="GLHYDRLASE30"/>
</dbReference>
<dbReference type="InterPro" id="IPR033452">
    <property type="entry name" value="GH30_C"/>
</dbReference>
<comment type="catalytic activity">
    <reaction evidence="13">
        <text>a beta-D-galactosyl-(1&lt;-&gt;1')-N-acylsphing-4-enine + H2O = an N-acylsphing-4-enine + D-galactose</text>
        <dbReference type="Rhea" id="RHEA:14297"/>
        <dbReference type="ChEBI" id="CHEBI:4139"/>
        <dbReference type="ChEBI" id="CHEBI:15377"/>
        <dbReference type="ChEBI" id="CHEBI:18390"/>
        <dbReference type="ChEBI" id="CHEBI:52639"/>
        <dbReference type="EC" id="3.2.1.46"/>
    </reaction>
    <physiologicalReaction direction="left-to-right" evidence="13">
        <dbReference type="Rhea" id="RHEA:14298"/>
    </physiologicalReaction>
</comment>
<comment type="catalytic activity">
    <reaction evidence="17">
        <text>a beta-D-galactosyl-(1&lt;-&gt;1')-N-acylsphing-4-enine + cholesterol = cholesteryl 3-beta-D-galactoside + an N-acylsphing-4-enine</text>
        <dbReference type="Rhea" id="RHEA:70235"/>
        <dbReference type="ChEBI" id="CHEBI:16113"/>
        <dbReference type="ChEBI" id="CHEBI:18390"/>
        <dbReference type="ChEBI" id="CHEBI:52639"/>
        <dbReference type="ChEBI" id="CHEBI:189066"/>
    </reaction>
    <physiologicalReaction direction="left-to-right" evidence="17">
        <dbReference type="Rhea" id="RHEA:70236"/>
    </physiologicalReaction>
    <physiologicalReaction direction="right-to-left" evidence="17">
        <dbReference type="Rhea" id="RHEA:70237"/>
    </physiologicalReaction>
</comment>
<dbReference type="GO" id="GO:0004348">
    <property type="term" value="F:glucosylceramidase activity"/>
    <property type="evidence" value="ECO:0007669"/>
    <property type="project" value="UniProtKB-EC"/>
</dbReference>
<dbReference type="GO" id="GO:0042391">
    <property type="term" value="P:regulation of membrane potential"/>
    <property type="evidence" value="ECO:0007669"/>
    <property type="project" value="UniProtKB-ARBA"/>
</dbReference>
<evidence type="ECO:0000313" key="27">
    <source>
        <dbReference type="EMBL" id="EEN57641.1"/>
    </source>
</evidence>
<evidence type="ECO:0000259" key="25">
    <source>
        <dbReference type="Pfam" id="PF02055"/>
    </source>
</evidence>
<comment type="catalytic activity">
    <reaction evidence="11">
        <text>beta-D-xylosyl-(1&lt;-&gt;1')-N-(9Z-octadecenoyl)-sphing-4-enine + cholesterol = cholesteryl 3-beta-D-xyloside + N-(9Z-octadecenoyl)-sphing-4-enine</text>
        <dbReference type="Rhea" id="RHEA:70251"/>
        <dbReference type="ChEBI" id="CHEBI:16113"/>
        <dbReference type="ChEBI" id="CHEBI:77996"/>
        <dbReference type="ChEBI" id="CHEBI:189067"/>
        <dbReference type="ChEBI" id="CHEBI:189081"/>
    </reaction>
    <physiologicalReaction direction="left-to-right" evidence="11">
        <dbReference type="Rhea" id="RHEA:70252"/>
    </physiologicalReaction>
</comment>
<dbReference type="GO" id="GO:0004336">
    <property type="term" value="F:galactosylceramidase activity"/>
    <property type="evidence" value="ECO:0007669"/>
    <property type="project" value="UniProtKB-EC"/>
</dbReference>
<dbReference type="GO" id="GO:0010605">
    <property type="term" value="P:negative regulation of macromolecule metabolic process"/>
    <property type="evidence" value="ECO:0007669"/>
    <property type="project" value="UniProtKB-ARBA"/>
</dbReference>
<dbReference type="Gene3D" id="3.20.20.80">
    <property type="entry name" value="Glycosidases"/>
    <property type="match status" value="2"/>
</dbReference>
<comment type="similarity">
    <text evidence="6 23">Belongs to the glycosyl hydrolase 30 family.</text>
</comment>
<comment type="pathway">
    <text evidence="4">Sphingolipid metabolism.</text>
</comment>
<dbReference type="GO" id="GO:0006914">
    <property type="term" value="P:autophagy"/>
    <property type="evidence" value="ECO:0007669"/>
    <property type="project" value="UniProtKB-ARBA"/>
</dbReference>
<evidence type="ECO:0000256" key="12">
    <source>
        <dbReference type="ARBA" id="ARBA00033646"/>
    </source>
</evidence>
<evidence type="ECO:0000256" key="7">
    <source>
        <dbReference type="ARBA" id="ARBA00022729"/>
    </source>
</evidence>
<evidence type="ECO:0000256" key="10">
    <source>
        <dbReference type="ARBA" id="ARBA00023098"/>
    </source>
</evidence>
<keyword evidence="9 23" id="KW-0746">Sphingolipid metabolism</keyword>
<proteinExistence type="inferred from homology"/>
<dbReference type="Pfam" id="PF17189">
    <property type="entry name" value="Glyco_hydro_30C"/>
    <property type="match status" value="1"/>
</dbReference>
<comment type="catalytic activity">
    <reaction evidence="18">
        <text>beta-D-glucosyl-N-dodecanoylsphing-4-enine + cholesterol = N-dodecanoylsphing-4-enine + cholesteryl 3-beta-D-glucoside</text>
        <dbReference type="Rhea" id="RHEA:70307"/>
        <dbReference type="ChEBI" id="CHEBI:16113"/>
        <dbReference type="ChEBI" id="CHEBI:17495"/>
        <dbReference type="ChEBI" id="CHEBI:72956"/>
        <dbReference type="ChEBI" id="CHEBI:76297"/>
    </reaction>
    <physiologicalReaction direction="left-to-right" evidence="18">
        <dbReference type="Rhea" id="RHEA:70308"/>
    </physiologicalReaction>
    <physiologicalReaction direction="right-to-left" evidence="18">
        <dbReference type="Rhea" id="RHEA:70309"/>
    </physiologicalReaction>
</comment>
<dbReference type="GO" id="GO:0030163">
    <property type="term" value="P:protein catabolic process"/>
    <property type="evidence" value="ECO:0007669"/>
    <property type="project" value="UniProtKB-ARBA"/>
</dbReference>
<evidence type="ECO:0000256" key="1">
    <source>
        <dbReference type="ARBA" id="ARBA00001013"/>
    </source>
</evidence>
<dbReference type="InterPro" id="IPR017853">
    <property type="entry name" value="GH"/>
</dbReference>
<comment type="pathway">
    <text evidence="3">Steroid metabolism; cholesterol metabolism.</text>
</comment>
<evidence type="ECO:0000256" key="22">
    <source>
        <dbReference type="ARBA" id="ARBA00049516"/>
    </source>
</evidence>
<dbReference type="EMBL" id="GG666539">
    <property type="protein sequence ID" value="EEN57641.1"/>
    <property type="molecule type" value="Genomic_DNA"/>
</dbReference>
<dbReference type="InterPro" id="IPR001139">
    <property type="entry name" value="Glyco_hydro_30"/>
</dbReference>
<evidence type="ECO:0000256" key="4">
    <source>
        <dbReference type="ARBA" id="ARBA00004991"/>
    </source>
</evidence>
<dbReference type="FunFam" id="3.20.20.80:FF:000030">
    <property type="entry name" value="Lysosomal acid glucosylceramidase"/>
    <property type="match status" value="1"/>
</dbReference>
<dbReference type="Pfam" id="PF02055">
    <property type="entry name" value="Glyco_hydro_30"/>
    <property type="match status" value="2"/>
</dbReference>
<organism>
    <name type="scientific">Branchiostoma floridae</name>
    <name type="common">Florida lancelet</name>
    <name type="synonym">Amphioxus</name>
    <dbReference type="NCBI Taxonomy" id="7739"/>
    <lineage>
        <taxon>Eukaryota</taxon>
        <taxon>Metazoa</taxon>
        <taxon>Chordata</taxon>
        <taxon>Cephalochordata</taxon>
        <taxon>Leptocardii</taxon>
        <taxon>Amphioxiformes</taxon>
        <taxon>Branchiostomatidae</taxon>
        <taxon>Branchiostoma</taxon>
    </lineage>
</organism>
<evidence type="ECO:0000256" key="15">
    <source>
        <dbReference type="ARBA" id="ARBA00048055"/>
    </source>
</evidence>
<comment type="catalytic activity">
    <reaction evidence="15">
        <text>a beta-D-glucosyl-(1&lt;-&gt;1')-N-acylsphing-4-enine + cholesterol = cholesteryl 3-beta-D-glucoside + an N-acylsphing-4-enine</text>
        <dbReference type="Rhea" id="RHEA:58264"/>
        <dbReference type="ChEBI" id="CHEBI:16113"/>
        <dbReference type="ChEBI" id="CHEBI:17495"/>
        <dbReference type="ChEBI" id="CHEBI:22801"/>
        <dbReference type="ChEBI" id="CHEBI:52639"/>
    </reaction>
    <physiologicalReaction direction="left-to-right" evidence="15">
        <dbReference type="Rhea" id="RHEA:58265"/>
    </physiologicalReaction>
    <physiologicalReaction direction="right-to-left" evidence="15">
        <dbReference type="Rhea" id="RHEA:58266"/>
    </physiologicalReaction>
</comment>
<evidence type="ECO:0000256" key="2">
    <source>
        <dbReference type="ARBA" id="ARBA00004207"/>
    </source>
</evidence>
<dbReference type="GO" id="GO:0008203">
    <property type="term" value="P:cholesterol metabolic process"/>
    <property type="evidence" value="ECO:0007669"/>
    <property type="project" value="UniProtKB-UniPathway"/>
</dbReference>
<evidence type="ECO:0000256" key="24">
    <source>
        <dbReference type="SAM" id="SignalP"/>
    </source>
</evidence>
<evidence type="ECO:0000256" key="20">
    <source>
        <dbReference type="ARBA" id="ARBA00048880"/>
    </source>
</evidence>
<comment type="subcellular location">
    <subcellularLocation>
        <location evidence="2">Lysosome membrane</location>
        <topology evidence="2">Peripheral membrane protein</topology>
        <orientation evidence="2">Lumenal side</orientation>
    </subcellularLocation>
</comment>
<evidence type="ECO:0000259" key="26">
    <source>
        <dbReference type="Pfam" id="PF17189"/>
    </source>
</evidence>
<evidence type="ECO:0000256" key="16">
    <source>
        <dbReference type="ARBA" id="ARBA00048111"/>
    </source>
</evidence>
<evidence type="ECO:0000256" key="3">
    <source>
        <dbReference type="ARBA" id="ARBA00004731"/>
    </source>
</evidence>
<feature type="signal peptide" evidence="24">
    <location>
        <begin position="1"/>
        <end position="30"/>
    </location>
</feature>
<evidence type="ECO:0000256" key="9">
    <source>
        <dbReference type="ARBA" id="ARBA00022919"/>
    </source>
</evidence>
<name>C3YQ03_BRAFL</name>
<dbReference type="GO" id="GO:0050295">
    <property type="term" value="F:steryl-beta-glucosidase activity"/>
    <property type="evidence" value="ECO:0007669"/>
    <property type="project" value="RHEA"/>
</dbReference>
<keyword evidence="8 23" id="KW-0378">Hydrolase</keyword>
<comment type="catalytic activity">
    <reaction evidence="12">
        <text>cholesteryl 3-beta-D-glucoside + H2O = cholesterol + D-glucose</text>
        <dbReference type="Rhea" id="RHEA:11956"/>
        <dbReference type="ChEBI" id="CHEBI:4167"/>
        <dbReference type="ChEBI" id="CHEBI:15377"/>
        <dbReference type="ChEBI" id="CHEBI:16113"/>
        <dbReference type="ChEBI" id="CHEBI:17495"/>
    </reaction>
    <physiologicalReaction direction="left-to-right" evidence="12">
        <dbReference type="Rhea" id="RHEA:11957"/>
    </physiologicalReaction>
</comment>
<dbReference type="InParanoid" id="C3YQ03"/>
<evidence type="ECO:0000256" key="11">
    <source>
        <dbReference type="ARBA" id="ARBA00033633"/>
    </source>
</evidence>
<evidence type="ECO:0000256" key="6">
    <source>
        <dbReference type="ARBA" id="ARBA00005382"/>
    </source>
</evidence>
<dbReference type="GO" id="GO:0016241">
    <property type="term" value="P:regulation of macroautophagy"/>
    <property type="evidence" value="ECO:0007669"/>
    <property type="project" value="UniProtKB-ARBA"/>
</dbReference>
<feature type="domain" description="Glycosyl hydrolase family 30 TIM-barrel" evidence="25">
    <location>
        <begin position="108"/>
        <end position="457"/>
    </location>
</feature>
<evidence type="ECO:0000256" key="8">
    <source>
        <dbReference type="ARBA" id="ARBA00022801"/>
    </source>
</evidence>
<dbReference type="InterPro" id="IPR033453">
    <property type="entry name" value="Glyco_hydro_30_TIM-barrel"/>
</dbReference>
<gene>
    <name evidence="27" type="ORF">BRAFLDRAFT_85797</name>
</gene>
<dbReference type="PANTHER" id="PTHR11069">
    <property type="entry name" value="GLUCOSYLCERAMIDASE"/>
    <property type="match status" value="1"/>
</dbReference>
<keyword evidence="7 24" id="KW-0732">Signal</keyword>
<evidence type="ECO:0000256" key="23">
    <source>
        <dbReference type="RuleBase" id="RU361188"/>
    </source>
</evidence>
<dbReference type="UniPathway" id="UPA00296"/>
<evidence type="ECO:0000256" key="19">
    <source>
        <dbReference type="ARBA" id="ARBA00048817"/>
    </source>
</evidence>